<dbReference type="Gene3D" id="3.40.630.40">
    <property type="entry name" value="Zn-dependent exopeptidases"/>
    <property type="match status" value="1"/>
</dbReference>
<dbReference type="SUPFAM" id="SSF53187">
    <property type="entry name" value="Zn-dependent exopeptidases"/>
    <property type="match status" value="1"/>
</dbReference>
<sequence>MRPELKIVLVAVEIIVVIAAALALEQCGTGSENSDKGYISGEYSGGAQENIDYEAKTVAIDSGHGGIDPGKISADGILEKDVNLAIASKLKILLEQSGITVIMTRADDNGLYQESDSNKKAADMKKRCSIINGSKADIAVSIHQNSYVGEASKGAQVFYYKQSEEGKKLAGIIQKNMIKELDNTNKRVEKPDSAYYMLRNTQVPTVIVECGFLSNREEAYKLNNDEYQQKTAYSIYCGIIEYLGQN</sequence>
<dbReference type="EC" id="3.5.1.28" evidence="3"/>
<evidence type="ECO:0000256" key="1">
    <source>
        <dbReference type="ARBA" id="ARBA00022801"/>
    </source>
</evidence>
<dbReference type="SMART" id="SM00646">
    <property type="entry name" value="Ami_3"/>
    <property type="match status" value="1"/>
</dbReference>
<keyword evidence="1 3" id="KW-0378">Hydrolase</keyword>
<gene>
    <name evidence="3" type="primary">cwlD</name>
    <name evidence="3" type="ORF">WMO14_04350</name>
</gene>
<evidence type="ECO:0000313" key="4">
    <source>
        <dbReference type="Proteomes" id="UP001442364"/>
    </source>
</evidence>
<name>A0ABV1BW64_9FIRM</name>
<proteinExistence type="predicted"/>
<dbReference type="Pfam" id="PF01520">
    <property type="entry name" value="Amidase_3"/>
    <property type="match status" value="1"/>
</dbReference>
<dbReference type="CDD" id="cd02696">
    <property type="entry name" value="MurNAc-LAA"/>
    <property type="match status" value="1"/>
</dbReference>
<dbReference type="RefSeq" id="WP_082421489.1">
    <property type="nucleotide sequence ID" value="NZ_DAWDOP010000017.1"/>
</dbReference>
<keyword evidence="4" id="KW-1185">Reference proteome</keyword>
<dbReference type="PANTHER" id="PTHR30404">
    <property type="entry name" value="N-ACETYLMURAMOYL-L-ALANINE AMIDASE"/>
    <property type="match status" value="1"/>
</dbReference>
<accession>A0ABV1BW64</accession>
<reference evidence="3 4" key="1">
    <citation type="submission" date="2024-03" db="EMBL/GenBank/DDBJ databases">
        <title>Human intestinal bacterial collection.</title>
        <authorList>
            <person name="Pauvert C."/>
            <person name="Hitch T.C.A."/>
            <person name="Clavel T."/>
        </authorList>
    </citation>
    <scope>NUCLEOTIDE SEQUENCE [LARGE SCALE GENOMIC DNA]</scope>
    <source>
        <strain evidence="3 4">CLA-AA-H255</strain>
    </source>
</reference>
<organism evidence="3 4">
    <name type="scientific">[Lactobacillus] rogosae</name>
    <dbReference type="NCBI Taxonomy" id="706562"/>
    <lineage>
        <taxon>Bacteria</taxon>
        <taxon>Bacillati</taxon>
        <taxon>Bacillota</taxon>
        <taxon>Clostridia</taxon>
        <taxon>Lachnospirales</taxon>
        <taxon>Lachnospiraceae</taxon>
        <taxon>Lachnospira</taxon>
    </lineage>
</organism>
<evidence type="ECO:0000259" key="2">
    <source>
        <dbReference type="SMART" id="SM00646"/>
    </source>
</evidence>
<dbReference type="NCBIfam" id="TIGR02883">
    <property type="entry name" value="spore_cwlD"/>
    <property type="match status" value="1"/>
</dbReference>
<dbReference type="InterPro" id="IPR002508">
    <property type="entry name" value="MurNAc-LAA_cat"/>
</dbReference>
<dbReference type="InterPro" id="IPR014234">
    <property type="entry name" value="Spore_CwlD"/>
</dbReference>
<feature type="domain" description="MurNAc-LAA" evidence="2">
    <location>
        <begin position="128"/>
        <end position="240"/>
    </location>
</feature>
<dbReference type="Proteomes" id="UP001442364">
    <property type="component" value="Unassembled WGS sequence"/>
</dbReference>
<dbReference type="GO" id="GO:0008745">
    <property type="term" value="F:N-acetylmuramoyl-L-alanine amidase activity"/>
    <property type="evidence" value="ECO:0007669"/>
    <property type="project" value="UniProtKB-EC"/>
</dbReference>
<dbReference type="EMBL" id="JBBMER010000003">
    <property type="protein sequence ID" value="MEQ2379114.1"/>
    <property type="molecule type" value="Genomic_DNA"/>
</dbReference>
<evidence type="ECO:0000313" key="3">
    <source>
        <dbReference type="EMBL" id="MEQ2379114.1"/>
    </source>
</evidence>
<dbReference type="InterPro" id="IPR050695">
    <property type="entry name" value="N-acetylmuramoyl_amidase_3"/>
</dbReference>
<protein>
    <submittedName>
        <fullName evidence="3">N-acetylmuramoyl-L-alanine amidase CwlD</fullName>
        <ecNumber evidence="3">3.5.1.28</ecNumber>
    </submittedName>
</protein>
<dbReference type="PANTHER" id="PTHR30404:SF0">
    <property type="entry name" value="N-ACETYLMURAMOYL-L-ALANINE AMIDASE AMIC"/>
    <property type="match status" value="1"/>
</dbReference>
<comment type="caution">
    <text evidence="3">The sequence shown here is derived from an EMBL/GenBank/DDBJ whole genome shotgun (WGS) entry which is preliminary data.</text>
</comment>